<dbReference type="GO" id="GO:0032040">
    <property type="term" value="C:small-subunit processome"/>
    <property type="evidence" value="ECO:0007669"/>
    <property type="project" value="TreeGrafter"/>
</dbReference>
<dbReference type="InterPro" id="IPR029026">
    <property type="entry name" value="tRNA_m1G_MTases_N"/>
</dbReference>
<keyword evidence="10" id="KW-0539">Nucleus</keyword>
<keyword evidence="5 12" id="KW-0489">Methyltransferase</keyword>
<reference evidence="12 13" key="1">
    <citation type="submission" date="2024-01" db="EMBL/GenBank/DDBJ databases">
        <title>The complete chloroplast genome sequence of Lithospermum erythrorhizon: insights into the phylogenetic relationship among Boraginaceae species and the maternal lineages of purple gromwells.</title>
        <authorList>
            <person name="Okada T."/>
            <person name="Watanabe K."/>
        </authorList>
    </citation>
    <scope>NUCLEOTIDE SEQUENCE [LARGE SCALE GENOMIC DNA]</scope>
</reference>
<feature type="compositionally biased region" description="Basic residues" evidence="11">
    <location>
        <begin position="1"/>
        <end position="15"/>
    </location>
</feature>
<evidence type="ECO:0000256" key="4">
    <source>
        <dbReference type="ARBA" id="ARBA00022552"/>
    </source>
</evidence>
<evidence type="ECO:0000313" key="12">
    <source>
        <dbReference type="EMBL" id="GAA0159844.1"/>
    </source>
</evidence>
<dbReference type="AlphaFoldDB" id="A0AAV3Q708"/>
<sequence length="281" mass="31766">MVRYHKMKGLKRKKTEGKYERDEAEQIVEEDAPESTEDEVKAEGMSGTVEERGDAGLDEFPGIPLPPSDGSKKRGVIFILENASLEVAKVGKNYELLNSDKHAHFLQRHNRNPADYRPDIAHQAILMILDSRINKSGRLKALYVRTQKDVLFEISPHVRIPRTYVRFAGVILQLLQKLSITAVGKRDKLLKTIKNPVTQYLPIDSRKIGFSHSSNKVVNIQKYVNAVSDELDLVFVVGAMAHGKIENDYVEDYISVSNYPLSAAYCISMITNAVEQKWNIL</sequence>
<dbReference type="Pfam" id="PF03587">
    <property type="entry name" value="EMG1"/>
    <property type="match status" value="1"/>
</dbReference>
<evidence type="ECO:0000256" key="11">
    <source>
        <dbReference type="SAM" id="MobiDB-lite"/>
    </source>
</evidence>
<dbReference type="InterPro" id="IPR005304">
    <property type="entry name" value="Rbsml_bgen_MeTrfase_EMG1/NEP1"/>
</dbReference>
<protein>
    <submittedName>
        <fullName evidence="12">Methyltransferase</fullName>
    </submittedName>
</protein>
<gene>
    <name evidence="12" type="ORF">LIER_16535</name>
</gene>
<dbReference type="SUPFAM" id="SSF75217">
    <property type="entry name" value="alpha/beta knot"/>
    <property type="match status" value="1"/>
</dbReference>
<organism evidence="12 13">
    <name type="scientific">Lithospermum erythrorhizon</name>
    <name type="common">Purple gromwell</name>
    <name type="synonym">Lithospermum officinale var. erythrorhizon</name>
    <dbReference type="NCBI Taxonomy" id="34254"/>
    <lineage>
        <taxon>Eukaryota</taxon>
        <taxon>Viridiplantae</taxon>
        <taxon>Streptophyta</taxon>
        <taxon>Embryophyta</taxon>
        <taxon>Tracheophyta</taxon>
        <taxon>Spermatophyta</taxon>
        <taxon>Magnoliopsida</taxon>
        <taxon>eudicotyledons</taxon>
        <taxon>Gunneridae</taxon>
        <taxon>Pentapetalae</taxon>
        <taxon>asterids</taxon>
        <taxon>lamiids</taxon>
        <taxon>Boraginales</taxon>
        <taxon>Boraginaceae</taxon>
        <taxon>Boraginoideae</taxon>
        <taxon>Lithospermeae</taxon>
        <taxon>Lithospermum</taxon>
    </lineage>
</organism>
<evidence type="ECO:0000256" key="6">
    <source>
        <dbReference type="ARBA" id="ARBA00022679"/>
    </source>
</evidence>
<keyword evidence="7" id="KW-0949">S-adenosyl-L-methionine</keyword>
<dbReference type="Gene3D" id="3.40.1280.10">
    <property type="match status" value="1"/>
</dbReference>
<evidence type="ECO:0000256" key="3">
    <source>
        <dbReference type="ARBA" id="ARBA00022517"/>
    </source>
</evidence>
<dbReference type="GO" id="GO:0070037">
    <property type="term" value="F:rRNA (pseudouridine) methyltransferase activity"/>
    <property type="evidence" value="ECO:0007669"/>
    <property type="project" value="InterPro"/>
</dbReference>
<evidence type="ECO:0000313" key="13">
    <source>
        <dbReference type="Proteomes" id="UP001454036"/>
    </source>
</evidence>
<evidence type="ECO:0000256" key="7">
    <source>
        <dbReference type="ARBA" id="ARBA00022691"/>
    </source>
</evidence>
<keyword evidence="13" id="KW-1185">Reference proteome</keyword>
<comment type="caution">
    <text evidence="12">The sequence shown here is derived from an EMBL/GenBank/DDBJ whole genome shotgun (WGS) entry which is preliminary data.</text>
</comment>
<dbReference type="GO" id="GO:0019843">
    <property type="term" value="F:rRNA binding"/>
    <property type="evidence" value="ECO:0007669"/>
    <property type="project" value="UniProtKB-KW"/>
</dbReference>
<evidence type="ECO:0000256" key="10">
    <source>
        <dbReference type="ARBA" id="ARBA00023242"/>
    </source>
</evidence>
<dbReference type="FunFam" id="3.40.1280.10:FF:000003">
    <property type="entry name" value="Ribosomal RNA small subunit methyltransferase"/>
    <property type="match status" value="1"/>
</dbReference>
<evidence type="ECO:0000256" key="8">
    <source>
        <dbReference type="ARBA" id="ARBA00022730"/>
    </source>
</evidence>
<keyword evidence="4" id="KW-0698">rRNA processing</keyword>
<keyword evidence="9" id="KW-0694">RNA-binding</keyword>
<dbReference type="Proteomes" id="UP001454036">
    <property type="component" value="Unassembled WGS sequence"/>
</dbReference>
<comment type="subcellular location">
    <subcellularLocation>
        <location evidence="1">Nucleus</location>
        <location evidence="1">Nucleolus</location>
    </subcellularLocation>
</comment>
<evidence type="ECO:0000256" key="1">
    <source>
        <dbReference type="ARBA" id="ARBA00004604"/>
    </source>
</evidence>
<dbReference type="GO" id="GO:0070475">
    <property type="term" value="P:rRNA base methylation"/>
    <property type="evidence" value="ECO:0007669"/>
    <property type="project" value="InterPro"/>
</dbReference>
<evidence type="ECO:0000256" key="2">
    <source>
        <dbReference type="ARBA" id="ARBA00008115"/>
    </source>
</evidence>
<accession>A0AAV3Q708</accession>
<keyword evidence="8" id="KW-0699">rRNA-binding</keyword>
<dbReference type="PANTHER" id="PTHR12636">
    <property type="entry name" value="NEP1/MRA1"/>
    <property type="match status" value="1"/>
</dbReference>
<dbReference type="PANTHER" id="PTHR12636:SF5">
    <property type="entry name" value="RIBOSOMAL RNA SMALL SUBUNIT METHYLTRANSFERASE NEP1"/>
    <property type="match status" value="1"/>
</dbReference>
<dbReference type="EMBL" id="BAABME010003706">
    <property type="protein sequence ID" value="GAA0159844.1"/>
    <property type="molecule type" value="Genomic_DNA"/>
</dbReference>
<proteinExistence type="inferred from homology"/>
<feature type="compositionally biased region" description="Acidic residues" evidence="11">
    <location>
        <begin position="22"/>
        <end position="37"/>
    </location>
</feature>
<name>A0AAV3Q708_LITER</name>
<evidence type="ECO:0000256" key="9">
    <source>
        <dbReference type="ARBA" id="ARBA00022884"/>
    </source>
</evidence>
<feature type="region of interest" description="Disordered" evidence="11">
    <location>
        <begin position="1"/>
        <end position="66"/>
    </location>
</feature>
<evidence type="ECO:0000256" key="5">
    <source>
        <dbReference type="ARBA" id="ARBA00022603"/>
    </source>
</evidence>
<dbReference type="CDD" id="cd18088">
    <property type="entry name" value="Nep1-like"/>
    <property type="match status" value="1"/>
</dbReference>
<keyword evidence="3" id="KW-0690">Ribosome biogenesis</keyword>
<keyword evidence="6" id="KW-0808">Transferase</keyword>
<dbReference type="InterPro" id="IPR029028">
    <property type="entry name" value="Alpha/beta_knot_MTases"/>
</dbReference>
<comment type="similarity">
    <text evidence="2">Belongs to the class IV-like SAM-binding methyltransferase superfamily. RNA methyltransferase NEP1 family.</text>
</comment>